<organism evidence="1 2">
    <name type="scientific">Paraglaciecola hydrolytica</name>
    <dbReference type="NCBI Taxonomy" id="1799789"/>
    <lineage>
        <taxon>Bacteria</taxon>
        <taxon>Pseudomonadati</taxon>
        <taxon>Pseudomonadota</taxon>
        <taxon>Gammaproteobacteria</taxon>
        <taxon>Alteromonadales</taxon>
        <taxon>Alteromonadaceae</taxon>
        <taxon>Paraglaciecola</taxon>
    </lineage>
</organism>
<gene>
    <name evidence="1" type="ORF">AX660_20120</name>
</gene>
<dbReference type="OrthoDB" id="9775346at2"/>
<comment type="caution">
    <text evidence="1">The sequence shown here is derived from an EMBL/GenBank/DDBJ whole genome shotgun (WGS) entry which is preliminary data.</text>
</comment>
<dbReference type="PANTHER" id="PTHR34070:SF1">
    <property type="entry name" value="DNA ALKYLATION REPAIR PROTEIN"/>
    <property type="match status" value="1"/>
</dbReference>
<dbReference type="PANTHER" id="PTHR34070">
    <property type="entry name" value="ARMADILLO-TYPE FOLD"/>
    <property type="match status" value="1"/>
</dbReference>
<name>A0A148KNE2_9ALTE</name>
<dbReference type="InterPro" id="IPR016024">
    <property type="entry name" value="ARM-type_fold"/>
</dbReference>
<accession>A0A148KNE2</accession>
<dbReference type="SUPFAM" id="SSF48371">
    <property type="entry name" value="ARM repeat"/>
    <property type="match status" value="1"/>
</dbReference>
<dbReference type="Gene3D" id="1.25.10.90">
    <property type="match status" value="1"/>
</dbReference>
<dbReference type="Pfam" id="PF08713">
    <property type="entry name" value="DNA_alkylation"/>
    <property type="match status" value="1"/>
</dbReference>
<dbReference type="Proteomes" id="UP000070299">
    <property type="component" value="Unassembled WGS sequence"/>
</dbReference>
<keyword evidence="2" id="KW-1185">Reference proteome</keyword>
<dbReference type="InterPro" id="IPR014825">
    <property type="entry name" value="DNA_alkylation"/>
</dbReference>
<reference evidence="2" key="1">
    <citation type="submission" date="2016-02" db="EMBL/GenBank/DDBJ databases">
        <authorList>
            <person name="Schultz-Johansen M."/>
            <person name="Glaring M.A."/>
            <person name="Bech P.K."/>
            <person name="Stougaard P."/>
        </authorList>
    </citation>
    <scope>NUCLEOTIDE SEQUENCE [LARGE SCALE GENOMIC DNA]</scope>
    <source>
        <strain evidence="2">S66</strain>
    </source>
</reference>
<proteinExistence type="predicted"/>
<dbReference type="EMBL" id="LSNE01000009">
    <property type="protein sequence ID" value="KXI27834.1"/>
    <property type="molecule type" value="Genomic_DNA"/>
</dbReference>
<evidence type="ECO:0000313" key="1">
    <source>
        <dbReference type="EMBL" id="KXI27834.1"/>
    </source>
</evidence>
<dbReference type="CDD" id="cd06561">
    <property type="entry name" value="AlkD_like"/>
    <property type="match status" value="1"/>
</dbReference>
<sequence length="241" mass="27984">MKILNNGEQILAALLALADPLKAQNSLRYFKTAKGQYGHGDQFLGITMPQLRQTVKNFKHATLDDAVELLHSDWHEVRMCALLLLVQQFKSADAQVKQQVFECYLRHSQFINNWDLVDCSAYLIVGPYLQNKPRAVLYDLAKSDLLWDRRIAVIATLHFIRLKDFTDILALAELLINDSHDLMHKAVGWMLREVGNRDKQVELGFLTRHYQQMPRTMLRYAIEKFPEPERQAFLHNNVIIN</sequence>
<dbReference type="STRING" id="1799789.AX660_20120"/>
<protein>
    <submittedName>
        <fullName evidence="1">DNA alkylation repair protein</fullName>
    </submittedName>
</protein>
<dbReference type="AlphaFoldDB" id="A0A148KNE2"/>
<evidence type="ECO:0000313" key="2">
    <source>
        <dbReference type="Proteomes" id="UP000070299"/>
    </source>
</evidence>